<keyword evidence="3" id="KW-1185">Reference proteome</keyword>
<evidence type="ECO:0000256" key="1">
    <source>
        <dbReference type="SAM" id="MobiDB-lite"/>
    </source>
</evidence>
<dbReference type="Proteomes" id="UP000039865">
    <property type="component" value="Unassembled WGS sequence"/>
</dbReference>
<feature type="compositionally biased region" description="Basic and acidic residues" evidence="1">
    <location>
        <begin position="728"/>
        <end position="742"/>
    </location>
</feature>
<proteinExistence type="predicted"/>
<dbReference type="EMBL" id="CCKQ01003231">
    <property type="protein sequence ID" value="CDW74360.1"/>
    <property type="molecule type" value="Genomic_DNA"/>
</dbReference>
<evidence type="ECO:0000313" key="2">
    <source>
        <dbReference type="EMBL" id="CDW74360.1"/>
    </source>
</evidence>
<dbReference type="InParanoid" id="A0A077ZWX9"/>
<dbReference type="AlphaFoldDB" id="A0A077ZWX9"/>
<evidence type="ECO:0000313" key="3">
    <source>
        <dbReference type="Proteomes" id="UP000039865"/>
    </source>
</evidence>
<gene>
    <name evidence="2" type="primary">Contig10126.g10818</name>
    <name evidence="2" type="ORF">STYLEM_3339</name>
</gene>
<reference evidence="2 3" key="1">
    <citation type="submission" date="2014-06" db="EMBL/GenBank/DDBJ databases">
        <authorList>
            <person name="Swart Estienne"/>
        </authorList>
    </citation>
    <scope>NUCLEOTIDE SEQUENCE [LARGE SCALE GENOMIC DNA]</scope>
    <source>
        <strain evidence="2 3">130c</strain>
    </source>
</reference>
<organism evidence="2 3">
    <name type="scientific">Stylonychia lemnae</name>
    <name type="common">Ciliate</name>
    <dbReference type="NCBI Taxonomy" id="5949"/>
    <lineage>
        <taxon>Eukaryota</taxon>
        <taxon>Sar</taxon>
        <taxon>Alveolata</taxon>
        <taxon>Ciliophora</taxon>
        <taxon>Intramacronucleata</taxon>
        <taxon>Spirotrichea</taxon>
        <taxon>Stichotrichia</taxon>
        <taxon>Sporadotrichida</taxon>
        <taxon>Oxytrichidae</taxon>
        <taxon>Stylonychinae</taxon>
        <taxon>Stylonychia</taxon>
    </lineage>
</organism>
<feature type="region of interest" description="Disordered" evidence="1">
    <location>
        <begin position="709"/>
        <end position="748"/>
    </location>
</feature>
<accession>A0A077ZWX9</accession>
<protein>
    <submittedName>
        <fullName evidence="2">Uncharacterized protein</fullName>
    </submittedName>
</protein>
<sequence>MNNVNVTLLIDQKLDELRKHESFKMEKERSIGVINKNDQSGIEDKKQTILESIFKKRSQKIFEQMCFKKRIKAPLLPIGILNFTWHTVHEIIEKQNLNINVPETFYYLDGECYFMRTNAFGIVEKRKINPQLDSRILVEQLYQTTQKMQKQKVSISGCLFPIMIAKITDVFENDVSLQFFLGSCLDKQQSELGKSTFIMQRYIVSKGLGCNVIRVNLTKEKGVSLKNAKLQYYRIGSNHRYDGEDLKDKDQGMNVKRIQEMIKNGRSMKFIKRFVLEQNQQSGTDRKAIDLFLNQKFTYSQEDPNQEPLLVKDDIYQFMNVMQQEQVMTLAKAISRLLKKQRLELNLLSMDFIQDENDQQFYLVQIKYVETSALAETQLNLSRQSSDKVINYIEENKIMKHDLCEGDYCQLEDDYFVNQLPKEHKDFIYLFRIHFRKIIDLDRKIRNIQEDQRESELNKTIFETSGKEQTSQYKVKTRHINIYTRNKQFVLTATVCTVLLRSIFYKEEESTNIYQSHLLSLMFHAFTKLIQFLKNLKSKKRRIEGVTEAKSDLLTPAAKKKIELRGSMLGKNINVRALIRKSSPEKQTPPINDDSREISAKMVADLDIKVQGFIAKSRNASLVGSHTHNQSLSSVIFQHSEKSSKRMENESNKKPKLCLIRLNQSCEGLRELTKINIKNEIQKQLSRNINMIPPIGKKYFSKPQSLNQTLESKPNDQKIKNNSTLQTERSDDLKGSLKEIDSPNKGSSFDVQTEQFSNFYELRPQITMQTILSQNSHLNRMATNNSNQKTFIDNNGKYKEAKIKFQTQHNEVAHSTIQKFNQDQRFNLLTNSPERSQLINVKIGLRDSKDQALKQQLLNYANLSPDKRNETLKKIYQKNLRNIWGEQLKEQKLLINIQKQSRNLLMHSKSVPNPD</sequence>
<name>A0A077ZWX9_STYLE</name>